<evidence type="ECO:0000259" key="4">
    <source>
        <dbReference type="PROSITE" id="PS50949"/>
    </source>
</evidence>
<evidence type="ECO:0000256" key="1">
    <source>
        <dbReference type="ARBA" id="ARBA00023015"/>
    </source>
</evidence>
<dbReference type="InterPro" id="IPR046335">
    <property type="entry name" value="LacI/GalR-like_sensor"/>
</dbReference>
<keyword evidence="3" id="KW-0804">Transcription</keyword>
<keyword evidence="6" id="KW-1185">Reference proteome</keyword>
<evidence type="ECO:0000256" key="3">
    <source>
        <dbReference type="ARBA" id="ARBA00023163"/>
    </source>
</evidence>
<dbReference type="PROSITE" id="PS50949">
    <property type="entry name" value="HTH_GNTR"/>
    <property type="match status" value="1"/>
</dbReference>
<organism evidence="5 6">
    <name type="scientific">Gemmata obscuriglobus</name>
    <dbReference type="NCBI Taxonomy" id="114"/>
    <lineage>
        <taxon>Bacteria</taxon>
        <taxon>Pseudomonadati</taxon>
        <taxon>Planctomycetota</taxon>
        <taxon>Planctomycetia</taxon>
        <taxon>Gemmatales</taxon>
        <taxon>Gemmataceae</taxon>
        <taxon>Gemmata</taxon>
    </lineage>
</organism>
<keyword evidence="1" id="KW-0805">Transcription regulation</keyword>
<feature type="domain" description="HTH gntR-type" evidence="4">
    <location>
        <begin position="7"/>
        <end position="74"/>
    </location>
</feature>
<dbReference type="SMART" id="SM00345">
    <property type="entry name" value="HTH_GNTR"/>
    <property type="match status" value="1"/>
</dbReference>
<dbReference type="InterPro" id="IPR036388">
    <property type="entry name" value="WH-like_DNA-bd_sf"/>
</dbReference>
<dbReference type="Proteomes" id="UP000245802">
    <property type="component" value="Chromosome"/>
</dbReference>
<dbReference type="OrthoDB" id="269117at2"/>
<reference evidence="5 6" key="1">
    <citation type="submission" date="2018-01" db="EMBL/GenBank/DDBJ databases">
        <title>G. obscuriglobus.</title>
        <authorList>
            <person name="Franke J."/>
            <person name="Blomberg W."/>
            <person name="Selmecki A."/>
        </authorList>
    </citation>
    <scope>NUCLEOTIDE SEQUENCE [LARGE SCALE GENOMIC DNA]</scope>
    <source>
        <strain evidence="5 6">DSM 5831</strain>
    </source>
</reference>
<dbReference type="GO" id="GO:0003700">
    <property type="term" value="F:DNA-binding transcription factor activity"/>
    <property type="evidence" value="ECO:0007669"/>
    <property type="project" value="InterPro"/>
</dbReference>
<dbReference type="Pfam" id="PF00392">
    <property type="entry name" value="GntR"/>
    <property type="match status" value="1"/>
</dbReference>
<dbReference type="AlphaFoldDB" id="A0A2Z3GRR9"/>
<dbReference type="InterPro" id="IPR036390">
    <property type="entry name" value="WH_DNA-bd_sf"/>
</dbReference>
<name>A0A2Z3GRR9_9BACT</name>
<dbReference type="Gene3D" id="3.40.50.2300">
    <property type="match status" value="2"/>
</dbReference>
<dbReference type="InterPro" id="IPR000524">
    <property type="entry name" value="Tscrpt_reg_HTH_GntR"/>
</dbReference>
<keyword evidence="2" id="KW-0238">DNA-binding</keyword>
<evidence type="ECO:0000313" key="5">
    <source>
        <dbReference type="EMBL" id="AWM36018.1"/>
    </source>
</evidence>
<dbReference type="InterPro" id="IPR028082">
    <property type="entry name" value="Peripla_BP_I"/>
</dbReference>
<dbReference type="Pfam" id="PF13377">
    <property type="entry name" value="Peripla_BP_3"/>
    <property type="match status" value="1"/>
</dbReference>
<protein>
    <submittedName>
        <fullName evidence="5">GntR family transcriptional regulator</fullName>
    </submittedName>
</protein>
<dbReference type="EMBL" id="CP025958">
    <property type="protein sequence ID" value="AWM36018.1"/>
    <property type="molecule type" value="Genomic_DNA"/>
</dbReference>
<gene>
    <name evidence="5" type="ORF">C1280_02680</name>
</gene>
<dbReference type="PANTHER" id="PTHR30146:SF109">
    <property type="entry name" value="HTH-TYPE TRANSCRIPTIONAL REGULATOR GALS"/>
    <property type="match status" value="1"/>
</dbReference>
<accession>A0A2Z3GRR9</accession>
<sequence length="384" mass="41978">MSESNGAPKYVEVAAALEVQIGTGKWDGGRMPSVRGIATQHGVSVVTASRALQILRDKGLIHTVERSGSVRVPPPTADRWALVLRLTPGPWQKATISLSRVGFEALARREPMHLESDAFPLAQNLTETQLRITVRRARDAGVGGAFLLPSRHSDPETRLDERFLDACRAEGLPVVLLERNLRGNNRELSHDLVAADDLDGAARCTRHLLDLGRRRVGIVVASPTSSHNDKVSGYLFALHAANQTRTGPKLEPVVLYQNSDQSNREAYSVLADQIRQHGLDGVLCYQDYTAMGLIFELLNRGLKVPDDVAVVGADDLPIGEQFAIGITTYAYPSEGMAEQAVRLMRERRQNPGRRPLKVVVPGHLIVRESSIGVQRTADGGYSVQ</sequence>
<evidence type="ECO:0000256" key="2">
    <source>
        <dbReference type="ARBA" id="ARBA00023125"/>
    </source>
</evidence>
<dbReference type="SUPFAM" id="SSF46785">
    <property type="entry name" value="Winged helix' DNA-binding domain"/>
    <property type="match status" value="1"/>
</dbReference>
<dbReference type="RefSeq" id="WP_010052392.1">
    <property type="nucleotide sequence ID" value="NZ_CP025958.1"/>
</dbReference>
<evidence type="ECO:0000313" key="6">
    <source>
        <dbReference type="Proteomes" id="UP000245802"/>
    </source>
</evidence>
<proteinExistence type="predicted"/>
<dbReference type="CDD" id="cd06267">
    <property type="entry name" value="PBP1_LacI_sugar_binding-like"/>
    <property type="match status" value="1"/>
</dbReference>
<dbReference type="SUPFAM" id="SSF53822">
    <property type="entry name" value="Periplasmic binding protein-like I"/>
    <property type="match status" value="1"/>
</dbReference>
<dbReference type="KEGG" id="gog:C1280_02680"/>
<dbReference type="Gene3D" id="1.10.10.10">
    <property type="entry name" value="Winged helix-like DNA-binding domain superfamily/Winged helix DNA-binding domain"/>
    <property type="match status" value="1"/>
</dbReference>
<dbReference type="PANTHER" id="PTHR30146">
    <property type="entry name" value="LACI-RELATED TRANSCRIPTIONAL REPRESSOR"/>
    <property type="match status" value="1"/>
</dbReference>
<dbReference type="GO" id="GO:0000976">
    <property type="term" value="F:transcription cis-regulatory region binding"/>
    <property type="evidence" value="ECO:0007669"/>
    <property type="project" value="TreeGrafter"/>
</dbReference>